<dbReference type="EMBL" id="CP019640">
    <property type="protein sequence ID" value="AQQ52458.1"/>
    <property type="molecule type" value="Genomic_DNA"/>
</dbReference>
<organism evidence="1 2">
    <name type="scientific">Planococcus lenghuensis</name>
    <dbReference type="NCBI Taxonomy" id="2213202"/>
    <lineage>
        <taxon>Bacteria</taxon>
        <taxon>Bacillati</taxon>
        <taxon>Bacillota</taxon>
        <taxon>Bacilli</taxon>
        <taxon>Bacillales</taxon>
        <taxon>Caryophanaceae</taxon>
        <taxon>Planococcus</taxon>
    </lineage>
</organism>
<evidence type="ECO:0000313" key="1">
    <source>
        <dbReference type="EMBL" id="AQQ52458.1"/>
    </source>
</evidence>
<dbReference type="Proteomes" id="UP000188184">
    <property type="component" value="Chromosome"/>
</dbReference>
<sequence length="165" mass="17575">MNKHMKTAIGSMAIAGLLVSGGVGVTAHEDGGGGRGELTHKEKIAVKKATARYHSLKQAEKAGYINTEECVEVPGLGGMGIHFVNPALVDNEVDMAKPEALLYVPTKGGLKLIGVEYLSIDENELFGELFDPPSAVPQHSLHAWVWQDNPAGDFAPFNPNISCPE</sequence>
<dbReference type="KEGG" id="pmar:B0X71_04585"/>
<dbReference type="OrthoDB" id="2449873at2"/>
<dbReference type="RefSeq" id="WP_077588342.1">
    <property type="nucleotide sequence ID" value="NZ_CP019640.1"/>
</dbReference>
<evidence type="ECO:0000313" key="2">
    <source>
        <dbReference type="Proteomes" id="UP000188184"/>
    </source>
</evidence>
<protein>
    <submittedName>
        <fullName evidence="1">Uncharacterized protein</fullName>
    </submittedName>
</protein>
<gene>
    <name evidence="1" type="ORF">B0X71_04585</name>
</gene>
<proteinExistence type="predicted"/>
<accession>A0A1Q2KW68</accession>
<dbReference type="AlphaFoldDB" id="A0A1Q2KW68"/>
<reference evidence="1 2" key="1">
    <citation type="submission" date="2017-02" db="EMBL/GenBank/DDBJ databases">
        <title>The complete genomic sequence of a novel cold adapted crude oil-degrading bacterium Planococcus qaidamina Y42.</title>
        <authorList>
            <person name="Yang R."/>
        </authorList>
    </citation>
    <scope>NUCLEOTIDE SEQUENCE [LARGE SCALE GENOMIC DNA]</scope>
    <source>
        <strain evidence="1 2">Y42</strain>
    </source>
</reference>
<keyword evidence="2" id="KW-1185">Reference proteome</keyword>
<name>A0A1Q2KW68_9BACL</name>